<sequence>MKKIGYLTLILAGVLFSSNIKAQTQKGNVLVGAQLANIGGTFQDGGSTFNLNLSPQAGWFIKDDLAIGPKVNLGLSTGNGSTTFTYGVGAFGRYYIRDKSIEVLDKTRWFLEASAGVNGVNRDTDGGSSTNTNGLGIGFGPGLAYFITPNIALEALLKYDLTVGFGSSTTAHNVGLNLGFQIYLPGRKMQRQIESDMKK</sequence>
<evidence type="ECO:0000313" key="3">
    <source>
        <dbReference type="Proteomes" id="UP000279089"/>
    </source>
</evidence>
<organism evidence="2 3">
    <name type="scientific">Chitinophaga barathri</name>
    <dbReference type="NCBI Taxonomy" id="1647451"/>
    <lineage>
        <taxon>Bacteria</taxon>
        <taxon>Pseudomonadati</taxon>
        <taxon>Bacteroidota</taxon>
        <taxon>Chitinophagia</taxon>
        <taxon>Chitinophagales</taxon>
        <taxon>Chitinophagaceae</taxon>
        <taxon>Chitinophaga</taxon>
    </lineage>
</organism>
<dbReference type="InterPro" id="IPR011250">
    <property type="entry name" value="OMP/PagP_B-barrel"/>
</dbReference>
<gene>
    <name evidence="2" type="ORF">EG028_12090</name>
</gene>
<evidence type="ECO:0000313" key="2">
    <source>
        <dbReference type="EMBL" id="RPD40763.1"/>
    </source>
</evidence>
<protein>
    <submittedName>
        <fullName evidence="2">Porin family protein</fullName>
    </submittedName>
</protein>
<dbReference type="Gene3D" id="2.40.160.20">
    <property type="match status" value="1"/>
</dbReference>
<dbReference type="SUPFAM" id="SSF56925">
    <property type="entry name" value="OMPA-like"/>
    <property type="match status" value="1"/>
</dbReference>
<evidence type="ECO:0000256" key="1">
    <source>
        <dbReference type="SAM" id="SignalP"/>
    </source>
</evidence>
<dbReference type="AlphaFoldDB" id="A0A3N4MZH1"/>
<keyword evidence="1" id="KW-0732">Signal</keyword>
<dbReference type="OrthoDB" id="945117at2"/>
<dbReference type="Proteomes" id="UP000279089">
    <property type="component" value="Unassembled WGS sequence"/>
</dbReference>
<comment type="caution">
    <text evidence="2">The sequence shown here is derived from an EMBL/GenBank/DDBJ whole genome shotgun (WGS) entry which is preliminary data.</text>
</comment>
<dbReference type="RefSeq" id="WP_120516927.1">
    <property type="nucleotide sequence ID" value="NZ_QXZY01000007.1"/>
</dbReference>
<accession>A0A3N4MZH1</accession>
<proteinExistence type="predicted"/>
<feature type="chain" id="PRO_5018281420" evidence="1">
    <location>
        <begin position="23"/>
        <end position="199"/>
    </location>
</feature>
<dbReference type="EMBL" id="RMBX01000006">
    <property type="protein sequence ID" value="RPD40763.1"/>
    <property type="molecule type" value="Genomic_DNA"/>
</dbReference>
<name>A0A3N4MZH1_9BACT</name>
<keyword evidence="3" id="KW-1185">Reference proteome</keyword>
<feature type="signal peptide" evidence="1">
    <location>
        <begin position="1"/>
        <end position="22"/>
    </location>
</feature>
<reference evidence="3" key="1">
    <citation type="submission" date="2018-11" db="EMBL/GenBank/DDBJ databases">
        <title>Chitinophaga lutea sp.nov., isolate from arsenic contaminated soil.</title>
        <authorList>
            <person name="Zong Y."/>
        </authorList>
    </citation>
    <scope>NUCLEOTIDE SEQUENCE [LARGE SCALE GENOMIC DNA]</scope>
    <source>
        <strain evidence="3">YLT18</strain>
    </source>
</reference>